<protein>
    <submittedName>
        <fullName evidence="2">Uncharacterized protein</fullName>
    </submittedName>
</protein>
<comment type="caution">
    <text evidence="2">The sequence shown here is derived from an EMBL/GenBank/DDBJ whole genome shotgun (WGS) entry which is preliminary data.</text>
</comment>
<dbReference type="EMBL" id="JASTZU010000063">
    <property type="protein sequence ID" value="MDL4842819.1"/>
    <property type="molecule type" value="Genomic_DNA"/>
</dbReference>
<keyword evidence="1" id="KW-0472">Membrane</keyword>
<reference evidence="2 3" key="1">
    <citation type="submission" date="2023-06" db="EMBL/GenBank/DDBJ databases">
        <title>Aquibacillus rhizosphaerae LR5S19.</title>
        <authorList>
            <person name="Sun J.-Q."/>
        </authorList>
    </citation>
    <scope>NUCLEOTIDE SEQUENCE [LARGE SCALE GENOMIC DNA]</scope>
    <source>
        <strain evidence="2 3">LR5S19</strain>
    </source>
</reference>
<name>A0ABT7LAB9_9BACI</name>
<feature type="transmembrane region" description="Helical" evidence="1">
    <location>
        <begin position="26"/>
        <end position="47"/>
    </location>
</feature>
<evidence type="ECO:0000256" key="1">
    <source>
        <dbReference type="SAM" id="Phobius"/>
    </source>
</evidence>
<keyword evidence="1" id="KW-1133">Transmembrane helix</keyword>
<evidence type="ECO:0000313" key="3">
    <source>
        <dbReference type="Proteomes" id="UP001235343"/>
    </source>
</evidence>
<evidence type="ECO:0000313" key="2">
    <source>
        <dbReference type="EMBL" id="MDL4842819.1"/>
    </source>
</evidence>
<keyword evidence="1" id="KW-0812">Transmembrane</keyword>
<gene>
    <name evidence="2" type="ORF">QQS35_20500</name>
</gene>
<organism evidence="2 3">
    <name type="scientific">Aquibacillus rhizosphaerae</name>
    <dbReference type="NCBI Taxonomy" id="3051431"/>
    <lineage>
        <taxon>Bacteria</taxon>
        <taxon>Bacillati</taxon>
        <taxon>Bacillota</taxon>
        <taxon>Bacilli</taxon>
        <taxon>Bacillales</taxon>
        <taxon>Bacillaceae</taxon>
        <taxon>Aquibacillus</taxon>
    </lineage>
</organism>
<dbReference type="Proteomes" id="UP001235343">
    <property type="component" value="Unassembled WGS sequence"/>
</dbReference>
<dbReference type="RefSeq" id="WP_285934113.1">
    <property type="nucleotide sequence ID" value="NZ_JASTZU010000063.1"/>
</dbReference>
<proteinExistence type="predicted"/>
<keyword evidence="3" id="KW-1185">Reference proteome</keyword>
<sequence>MFWIIYLIIGFVYAMFEEEPPEKKHYFMYVLISVVSLWPAIILIRLIGRFITWTKTN</sequence>
<accession>A0ABT7LAB9</accession>